<dbReference type="EMBL" id="HBFQ01026185">
    <property type="protein sequence ID" value="CAD8844145.1"/>
    <property type="molecule type" value="Transcribed_RNA"/>
</dbReference>
<name>A0A7S1F5E1_NOCSC</name>
<dbReference type="CDD" id="cd00519">
    <property type="entry name" value="Lipase_3"/>
    <property type="match status" value="1"/>
</dbReference>
<dbReference type="PANTHER" id="PTHR45856:SF24">
    <property type="entry name" value="FUNGAL LIPASE-LIKE DOMAIN-CONTAINING PROTEIN"/>
    <property type="match status" value="1"/>
</dbReference>
<dbReference type="GO" id="GO:0006629">
    <property type="term" value="P:lipid metabolic process"/>
    <property type="evidence" value="ECO:0007669"/>
    <property type="project" value="InterPro"/>
</dbReference>
<proteinExistence type="predicted"/>
<dbReference type="InterPro" id="IPR002921">
    <property type="entry name" value="Fungal_lipase-type"/>
</dbReference>
<sequence length="341" mass="37675">MSFQALFRRIHTSCLDRVRTSNAMFVSGRACLLLLCFLGAESTGDNVSLSSGALSTAFDEDRMRSFAELAGVAYCQPSLVDDWTCRNCGQSGFEVESGKVRVMDNKSFWQENSTRVVVGKLKDVNSCFVSFRGSSDTANWISDFLALQVGAPDLPFPGCTGCYVHLGFWQVWEAHVAGVKSALLDFGCGPTSSNGVIVMGHSMGAAAAHLAMYTLHQIGFHITEAYTFESPRVGNQAFVDAFENLFLGRIPMYRMTHNRDIVVHVPMAWLGYVHVRQEVFYNDTTSGATFHKLCDDASQEDVTCSWQYLWDNLDTHDHCNLPWVQAGNICNCSHPAGDVLV</sequence>
<dbReference type="PANTHER" id="PTHR45856">
    <property type="entry name" value="ALPHA/BETA-HYDROLASES SUPERFAMILY PROTEIN"/>
    <property type="match status" value="1"/>
</dbReference>
<organism evidence="2">
    <name type="scientific">Noctiluca scintillans</name>
    <name type="common">Sea sparkle</name>
    <name type="synonym">Red tide dinoflagellate</name>
    <dbReference type="NCBI Taxonomy" id="2966"/>
    <lineage>
        <taxon>Eukaryota</taxon>
        <taxon>Sar</taxon>
        <taxon>Alveolata</taxon>
        <taxon>Dinophyceae</taxon>
        <taxon>Noctilucales</taxon>
        <taxon>Noctilucaceae</taxon>
        <taxon>Noctiluca</taxon>
    </lineage>
</organism>
<dbReference type="Gene3D" id="3.40.50.1820">
    <property type="entry name" value="alpha/beta hydrolase"/>
    <property type="match status" value="1"/>
</dbReference>
<evidence type="ECO:0000259" key="1">
    <source>
        <dbReference type="Pfam" id="PF01764"/>
    </source>
</evidence>
<reference evidence="2" key="1">
    <citation type="submission" date="2021-01" db="EMBL/GenBank/DDBJ databases">
        <authorList>
            <person name="Corre E."/>
            <person name="Pelletier E."/>
            <person name="Niang G."/>
            <person name="Scheremetjew M."/>
            <person name="Finn R."/>
            <person name="Kale V."/>
            <person name="Holt S."/>
            <person name="Cochrane G."/>
            <person name="Meng A."/>
            <person name="Brown T."/>
            <person name="Cohen L."/>
        </authorList>
    </citation>
    <scope>NUCLEOTIDE SEQUENCE</scope>
</reference>
<dbReference type="InterPro" id="IPR051218">
    <property type="entry name" value="Sec_MonoDiacylglyc_Lipase"/>
</dbReference>
<dbReference type="SUPFAM" id="SSF53474">
    <property type="entry name" value="alpha/beta-Hydrolases"/>
    <property type="match status" value="1"/>
</dbReference>
<protein>
    <recommendedName>
        <fullName evidence="1">Fungal lipase-type domain-containing protein</fullName>
    </recommendedName>
</protein>
<evidence type="ECO:0000313" key="2">
    <source>
        <dbReference type="EMBL" id="CAD8844145.1"/>
    </source>
</evidence>
<dbReference type="Pfam" id="PF01764">
    <property type="entry name" value="Lipase_3"/>
    <property type="match status" value="1"/>
</dbReference>
<accession>A0A7S1F5E1</accession>
<gene>
    <name evidence="2" type="ORF">NSCI0253_LOCUS18495</name>
</gene>
<feature type="domain" description="Fungal lipase-type" evidence="1">
    <location>
        <begin position="128"/>
        <end position="267"/>
    </location>
</feature>
<dbReference type="InterPro" id="IPR029058">
    <property type="entry name" value="AB_hydrolase_fold"/>
</dbReference>
<dbReference type="AlphaFoldDB" id="A0A7S1F5E1"/>